<comment type="similarity">
    <text evidence="1 6">Belongs to the DNA mismatch repair MutS family.</text>
</comment>
<evidence type="ECO:0000256" key="4">
    <source>
        <dbReference type="ARBA" id="ARBA00022840"/>
    </source>
</evidence>
<dbReference type="Gene3D" id="3.30.420.110">
    <property type="entry name" value="MutS, connector domain"/>
    <property type="match status" value="1"/>
</dbReference>
<dbReference type="Pfam" id="PF05192">
    <property type="entry name" value="MutS_III"/>
    <property type="match status" value="1"/>
</dbReference>
<name>A0A5K3ERY3_MESCO</name>
<sequence length="1208" mass="134044">MQKSILSFFSKTPARGIGSRKNEEANVASPCTKQSDEVPTKTSPHFNVVDEDSPPSSSQRKRRRVFLDSSDEENSKELSNKCVSPKPNSDKLSNATGHFARDLTNAFSITSSPARKNKSPVRNSSPIRSAPKSGILNASANSNFALDVGDEGTEGSWPHLTYPFLKPDRIKDSCGRRPDHPEYDPRTLFVPEEFLRKQSPALRQWWILKSQNFDTLLFFKMGKFYELYHMDAVIAVEELRLSYMRGDCAHSGFPEIAFQRMADRLLNRGYKVARIEQTETPEDMAKRTSGRPGSDKVVRREICQVITPGTWFAPLRNGISSDNAAETSFASSSSQPATQPELEIDLGFNRHLLVVLEEPINGSSNTQFGVALLKAATGEIMIGQFLDDIHYSRLCTTIAHFPPSQILFERGNLSSKLRRILKARLPDVPFEGLASGKQFLSARETICTLESGNYFSLAAGEDNDESGDSVLLRQTKAGCWPRDLLRMLDPVDTLGRTPLPEYELALRCLGAVVFYLHYCLTDTEILSLGLIHEYRPADAGNPPALAKSASSEPFYERQVNMVLDSVTLENLEILSSNFNGSTEGTLLERLDSCCTSFGRRMLRSWIVNPPCHPVAITKRQDAVEELMELSVQLQGIRDSLRRLPDLERLLTKIHIMGWNAARPDHPETRAIVVDETIYSKRKITDFLITLCGFKSAMRIVQDFSQFNPRCELLHSITTLRPNGGAFPDYAEKLALFDKAFDHEQAKRDGCIVVEPGFDPEFDKACQGLEEAEQKMEDFLAEQSDIIGCQLSYTGTGRNRFQIEVPDAYMGRVPRFWEATGQRKGFKRFRPPAINELFARLVAAEDAKQESLQGIMRRLFASFSSSFSDWQAGVKCIGELDCLLSLANYSASAAAVTCRPQLCPLDLDTKPFLEILGGFHPCLMRSFAGGDITPNDLQLGLISDQKEKTVTGFKPGATTLLITGPNMGGKSTLMRQTALLVILAHLGCHIPATSCRLTPVDRIFTRIGASDRLISGQSTFYVELAETAVILNHASPHSLILIDELGRGTSTRDGSALAAAVLKRLSCPPRGPGPLTLFSTHYHHLAESLQKNKCAFAGALDIGHMDCLVGDGEQKDQTGENETGAETIIFLYKLVPSACPKSYGFNVARLAHIPEQIINKGVVMAKEFEKATMVFSCLRDMLAGTLSREQAEFWRSQLANIRTTNQRNA</sequence>
<dbReference type="InterPro" id="IPR016151">
    <property type="entry name" value="DNA_mismatch_repair_MutS_N"/>
</dbReference>
<evidence type="ECO:0000256" key="7">
    <source>
        <dbReference type="SAM" id="MobiDB-lite"/>
    </source>
</evidence>
<dbReference type="FunFam" id="1.10.1420.10:FF:000005">
    <property type="entry name" value="DNA mismatch repair protein"/>
    <property type="match status" value="1"/>
</dbReference>
<dbReference type="PIRSF" id="PIRSF037677">
    <property type="entry name" value="DNA_mis_repair_Msh6"/>
    <property type="match status" value="1"/>
</dbReference>
<dbReference type="InterPro" id="IPR007696">
    <property type="entry name" value="DNA_mismatch_repair_MutS_core"/>
</dbReference>
<dbReference type="InterPro" id="IPR036187">
    <property type="entry name" value="DNA_mismatch_repair_MutS_sf"/>
</dbReference>
<dbReference type="WBParaSite" id="MCU_002237-RB">
    <property type="protein sequence ID" value="MCU_002237-RB"/>
    <property type="gene ID" value="MCU_002237"/>
</dbReference>
<feature type="domain" description="DNA mismatch repair proteins mutS family" evidence="8">
    <location>
        <begin position="1037"/>
        <end position="1053"/>
    </location>
</feature>
<feature type="compositionally biased region" description="Polar residues" evidence="7">
    <location>
        <begin position="86"/>
        <end position="95"/>
    </location>
</feature>
<dbReference type="GO" id="GO:0032301">
    <property type="term" value="C:MutSalpha complex"/>
    <property type="evidence" value="ECO:0007669"/>
    <property type="project" value="TreeGrafter"/>
</dbReference>
<feature type="compositionally biased region" description="Polar residues" evidence="7">
    <location>
        <begin position="107"/>
        <end position="127"/>
    </location>
</feature>
<evidence type="ECO:0000256" key="5">
    <source>
        <dbReference type="ARBA" id="ARBA00023125"/>
    </source>
</evidence>
<evidence type="ECO:0000259" key="8">
    <source>
        <dbReference type="PROSITE" id="PS00486"/>
    </source>
</evidence>
<proteinExistence type="inferred from homology"/>
<keyword evidence="2 6" id="KW-0547">Nucleotide-binding</keyword>
<dbReference type="SUPFAM" id="SSF48334">
    <property type="entry name" value="DNA repair protein MutS, domain III"/>
    <property type="match status" value="1"/>
</dbReference>
<dbReference type="Gene3D" id="3.40.1170.10">
    <property type="entry name" value="DNA repair protein MutS, domain I"/>
    <property type="match status" value="1"/>
</dbReference>
<dbReference type="InterPro" id="IPR000432">
    <property type="entry name" value="DNA_mismatch_repair_MutS_C"/>
</dbReference>
<dbReference type="GO" id="GO:0140664">
    <property type="term" value="F:ATP-dependent DNA damage sensor activity"/>
    <property type="evidence" value="ECO:0007669"/>
    <property type="project" value="InterPro"/>
</dbReference>
<dbReference type="GO" id="GO:0030983">
    <property type="term" value="F:mismatched DNA binding"/>
    <property type="evidence" value="ECO:0007669"/>
    <property type="project" value="UniProtKB-UniRule"/>
</dbReference>
<dbReference type="AlphaFoldDB" id="A0A5K3ERY3"/>
<accession>A0A5K3ERY3</accession>
<dbReference type="SMART" id="SM00533">
    <property type="entry name" value="MUTSd"/>
    <property type="match status" value="1"/>
</dbReference>
<dbReference type="SMART" id="SM00534">
    <property type="entry name" value="MUTSac"/>
    <property type="match status" value="1"/>
</dbReference>
<dbReference type="GO" id="GO:0006298">
    <property type="term" value="P:mismatch repair"/>
    <property type="evidence" value="ECO:0007669"/>
    <property type="project" value="InterPro"/>
</dbReference>
<dbReference type="InterPro" id="IPR045076">
    <property type="entry name" value="MutS"/>
</dbReference>
<dbReference type="PANTHER" id="PTHR11361:SF148">
    <property type="entry name" value="DNA MISMATCH REPAIR PROTEIN MSH6"/>
    <property type="match status" value="1"/>
</dbReference>
<keyword evidence="5 6" id="KW-0238">DNA-binding</keyword>
<dbReference type="Gene3D" id="3.40.50.300">
    <property type="entry name" value="P-loop containing nucleotide triphosphate hydrolases"/>
    <property type="match status" value="1"/>
</dbReference>
<dbReference type="Pfam" id="PF01624">
    <property type="entry name" value="MutS_I"/>
    <property type="match status" value="1"/>
</dbReference>
<dbReference type="InterPro" id="IPR017261">
    <property type="entry name" value="DNA_mismatch_repair_MutS/MSH"/>
</dbReference>
<dbReference type="PANTHER" id="PTHR11361">
    <property type="entry name" value="DNA MISMATCH REPAIR PROTEIN MUTS FAMILY MEMBER"/>
    <property type="match status" value="1"/>
</dbReference>
<comment type="function">
    <text evidence="6">Component of the post-replicative DNA mismatch repair system (MMR).</text>
</comment>
<dbReference type="Pfam" id="PF05190">
    <property type="entry name" value="MutS_IV"/>
    <property type="match status" value="1"/>
</dbReference>
<protein>
    <recommendedName>
        <fullName evidence="6">DNA mismatch repair protein</fullName>
    </recommendedName>
</protein>
<evidence type="ECO:0000256" key="6">
    <source>
        <dbReference type="PIRNR" id="PIRNR037677"/>
    </source>
</evidence>
<dbReference type="InterPro" id="IPR036678">
    <property type="entry name" value="MutS_con_dom_sf"/>
</dbReference>
<keyword evidence="3 6" id="KW-0227">DNA damage</keyword>
<dbReference type="FunFam" id="3.40.1170.10:FF:000002">
    <property type="entry name" value="DNA mismatch repair protein"/>
    <property type="match status" value="1"/>
</dbReference>
<evidence type="ECO:0000256" key="3">
    <source>
        <dbReference type="ARBA" id="ARBA00022763"/>
    </source>
</evidence>
<feature type="compositionally biased region" description="Polar residues" evidence="7">
    <location>
        <begin position="1"/>
        <end position="10"/>
    </location>
</feature>
<dbReference type="InterPro" id="IPR007695">
    <property type="entry name" value="DNA_mismatch_repair_MutS-lik_N"/>
</dbReference>
<feature type="region of interest" description="Disordered" evidence="7">
    <location>
        <begin position="107"/>
        <end position="134"/>
    </location>
</feature>
<dbReference type="Gene3D" id="1.10.1420.10">
    <property type="match status" value="2"/>
</dbReference>
<dbReference type="Pfam" id="PF00488">
    <property type="entry name" value="MutS_V"/>
    <property type="match status" value="1"/>
</dbReference>
<organism evidence="9">
    <name type="scientific">Mesocestoides corti</name>
    <name type="common">Flatworm</name>
    <dbReference type="NCBI Taxonomy" id="53468"/>
    <lineage>
        <taxon>Eukaryota</taxon>
        <taxon>Metazoa</taxon>
        <taxon>Spiralia</taxon>
        <taxon>Lophotrochozoa</taxon>
        <taxon>Platyhelminthes</taxon>
        <taxon>Cestoda</taxon>
        <taxon>Eucestoda</taxon>
        <taxon>Cyclophyllidea</taxon>
        <taxon>Mesocestoididae</taxon>
        <taxon>Mesocestoides</taxon>
    </lineage>
</organism>
<dbReference type="GO" id="GO:0005524">
    <property type="term" value="F:ATP binding"/>
    <property type="evidence" value="ECO:0007669"/>
    <property type="project" value="UniProtKB-UniRule"/>
</dbReference>
<dbReference type="SUPFAM" id="SSF55271">
    <property type="entry name" value="DNA repair protein MutS, domain I"/>
    <property type="match status" value="1"/>
</dbReference>
<keyword evidence="6" id="KW-0234">DNA repair</keyword>
<evidence type="ECO:0000256" key="1">
    <source>
        <dbReference type="ARBA" id="ARBA00006271"/>
    </source>
</evidence>
<keyword evidence="4 6" id="KW-0067">ATP-binding</keyword>
<dbReference type="SUPFAM" id="SSF52540">
    <property type="entry name" value="P-loop containing nucleoside triphosphate hydrolases"/>
    <property type="match status" value="1"/>
</dbReference>
<feature type="region of interest" description="Disordered" evidence="7">
    <location>
        <begin position="1"/>
        <end position="95"/>
    </location>
</feature>
<dbReference type="PROSITE" id="PS00486">
    <property type="entry name" value="DNA_MISMATCH_REPAIR_2"/>
    <property type="match status" value="1"/>
</dbReference>
<dbReference type="InterPro" id="IPR007861">
    <property type="entry name" value="DNA_mismatch_repair_MutS_clamp"/>
</dbReference>
<evidence type="ECO:0000256" key="2">
    <source>
        <dbReference type="ARBA" id="ARBA00022741"/>
    </source>
</evidence>
<evidence type="ECO:0000313" key="9">
    <source>
        <dbReference type="WBParaSite" id="MCU_002237-RB"/>
    </source>
</evidence>
<dbReference type="InterPro" id="IPR027417">
    <property type="entry name" value="P-loop_NTPase"/>
</dbReference>
<reference evidence="9" key="1">
    <citation type="submission" date="2019-11" db="UniProtKB">
        <authorList>
            <consortium name="WormBaseParasite"/>
        </authorList>
    </citation>
    <scope>IDENTIFICATION</scope>
</reference>